<feature type="compositionally biased region" description="Basic and acidic residues" evidence="1">
    <location>
        <begin position="467"/>
        <end position="486"/>
    </location>
</feature>
<feature type="region of interest" description="Disordered" evidence="1">
    <location>
        <begin position="425"/>
        <end position="714"/>
    </location>
</feature>
<feature type="compositionally biased region" description="Basic and acidic residues" evidence="1">
    <location>
        <begin position="645"/>
        <end position="659"/>
    </location>
</feature>
<feature type="compositionally biased region" description="Pro residues" evidence="1">
    <location>
        <begin position="64"/>
        <end position="73"/>
    </location>
</feature>
<proteinExistence type="predicted"/>
<feature type="region of interest" description="Disordered" evidence="1">
    <location>
        <begin position="1"/>
        <end position="32"/>
    </location>
</feature>
<gene>
    <name evidence="2" type="ORF">AKAME5_002855100</name>
</gene>
<reference evidence="2" key="1">
    <citation type="submission" date="2022-08" db="EMBL/GenBank/DDBJ databases">
        <title>Genome sequencing of akame (Lates japonicus).</title>
        <authorList>
            <person name="Hashiguchi Y."/>
            <person name="Takahashi H."/>
        </authorList>
    </citation>
    <scope>NUCLEOTIDE SEQUENCE</scope>
    <source>
        <strain evidence="2">Kochi</strain>
    </source>
</reference>
<organism evidence="2 3">
    <name type="scientific">Lates japonicus</name>
    <name type="common">Japanese lates</name>
    <dbReference type="NCBI Taxonomy" id="270547"/>
    <lineage>
        <taxon>Eukaryota</taxon>
        <taxon>Metazoa</taxon>
        <taxon>Chordata</taxon>
        <taxon>Craniata</taxon>
        <taxon>Vertebrata</taxon>
        <taxon>Euteleostomi</taxon>
        <taxon>Actinopterygii</taxon>
        <taxon>Neopterygii</taxon>
        <taxon>Teleostei</taxon>
        <taxon>Neoteleostei</taxon>
        <taxon>Acanthomorphata</taxon>
        <taxon>Carangaria</taxon>
        <taxon>Carangaria incertae sedis</taxon>
        <taxon>Centropomidae</taxon>
        <taxon>Lates</taxon>
    </lineage>
</organism>
<evidence type="ECO:0000256" key="1">
    <source>
        <dbReference type="SAM" id="MobiDB-lite"/>
    </source>
</evidence>
<feature type="compositionally biased region" description="Pro residues" evidence="1">
    <location>
        <begin position="89"/>
        <end position="104"/>
    </location>
</feature>
<keyword evidence="3" id="KW-1185">Reference proteome</keyword>
<dbReference type="AlphaFoldDB" id="A0AAD3ML46"/>
<protein>
    <submittedName>
        <fullName evidence="2">Tripartite motif-containing protein 65-like protein</fullName>
    </submittedName>
</protein>
<evidence type="ECO:0000313" key="3">
    <source>
        <dbReference type="Proteomes" id="UP001279410"/>
    </source>
</evidence>
<feature type="compositionally biased region" description="Pro residues" evidence="1">
    <location>
        <begin position="140"/>
        <end position="150"/>
    </location>
</feature>
<feature type="region of interest" description="Disordered" evidence="1">
    <location>
        <begin position="49"/>
        <end position="171"/>
    </location>
</feature>
<comment type="caution">
    <text evidence="2">The sequence shown here is derived from an EMBL/GenBank/DDBJ whole genome shotgun (WGS) entry which is preliminary data.</text>
</comment>
<sequence length="714" mass="76853">MPIGQAENRSLRGQPGNRRPFELHQGSNNPRACPGLVSLEALCSPSPVLTLSLRGHPRGGPWTPASPAPPELPPLDSNPRRRPWTPGRSPGPLPELPAPRPNPGAPARATGPRAAPRGPSRSSRPPDPTPGPQHGQLDPGPLPGAPPGAPAPETNLPSPKTALPWTRLTGKSCPRLHHPGLLRPPTFQPLGLGQTPPGRASMFLSGILNPRPDLRPPISHPPGTQRTSRTCVPTLKHPFPATHLMPHHPDSRAPGTLKKTSCPWYSKKDFAPLVLSERFRAPGTLRKVSCPWYSQEGFVPLVLPGRFRAPGTLRKVPCPWYSQKGSVPLVFSIRFRAPGNLKFCTGEGPRPRLGPRLAEALSACPRHPEGGVLDFVIFFLSFSPGRTAWLPSPAEALFACPRHLPEGACAGLHYFFFSPGKQGPGSLGPRPAEAPFSSKSRRPWYSGSRIRSSASDLAPGSPQTCGARKERGDHHPAAPQPFHERLCSPTEAGYPGPTEDPRRYGIVTSRRDSDLEAFSHNPTDGHLRYRLTGVPPQSNSPPATVPRAGHARQGRALDARSESPLGARLPASPDSSRIPLVRTSSKSAARRQPRRPAGGPRERVPAGAVAGEIREKGPARVQSRRRRPPYPVPSTGPPSTRRRTPPRENPRPATREAPRTRAPRGGPRTALPAAERGGRRGDCSPSRGSSPATLRTPARPTQPLEPILIPKLRI</sequence>
<evidence type="ECO:0000313" key="2">
    <source>
        <dbReference type="EMBL" id="GLD55505.1"/>
    </source>
</evidence>
<feature type="compositionally biased region" description="Basic and acidic residues" evidence="1">
    <location>
        <begin position="499"/>
        <end position="514"/>
    </location>
</feature>
<feature type="compositionally biased region" description="Low complexity" evidence="1">
    <location>
        <begin position="105"/>
        <end position="123"/>
    </location>
</feature>
<dbReference type="EMBL" id="BRZM01004207">
    <property type="protein sequence ID" value="GLD55505.1"/>
    <property type="molecule type" value="Genomic_DNA"/>
</dbReference>
<dbReference type="Proteomes" id="UP001279410">
    <property type="component" value="Unassembled WGS sequence"/>
</dbReference>
<name>A0AAD3ML46_LATJO</name>
<accession>A0AAD3ML46</accession>